<dbReference type="PROSITE" id="PS50234">
    <property type="entry name" value="VWFA"/>
    <property type="match status" value="1"/>
</dbReference>
<accession>A0A5B9Q932</accession>
<dbReference type="Proteomes" id="UP000323917">
    <property type="component" value="Chromosome"/>
</dbReference>
<reference evidence="3 4" key="1">
    <citation type="submission" date="2019-08" db="EMBL/GenBank/DDBJ databases">
        <title>Deep-cultivation of Planctomycetes and their phenomic and genomic characterization uncovers novel biology.</title>
        <authorList>
            <person name="Wiegand S."/>
            <person name="Jogler M."/>
            <person name="Boedeker C."/>
            <person name="Pinto D."/>
            <person name="Vollmers J."/>
            <person name="Rivas-Marin E."/>
            <person name="Kohn T."/>
            <person name="Peeters S.H."/>
            <person name="Heuer A."/>
            <person name="Rast P."/>
            <person name="Oberbeckmann S."/>
            <person name="Bunk B."/>
            <person name="Jeske O."/>
            <person name="Meyerdierks A."/>
            <person name="Storesund J.E."/>
            <person name="Kallscheuer N."/>
            <person name="Luecker S."/>
            <person name="Lage O.M."/>
            <person name="Pohl T."/>
            <person name="Merkel B.J."/>
            <person name="Hornburger P."/>
            <person name="Mueller R.-W."/>
            <person name="Bruemmer F."/>
            <person name="Labrenz M."/>
            <person name="Spormann A.M."/>
            <person name="Op den Camp H."/>
            <person name="Overmann J."/>
            <person name="Amann R."/>
            <person name="Jetten M.S.M."/>
            <person name="Mascher T."/>
            <person name="Medema M.H."/>
            <person name="Devos D.P."/>
            <person name="Kaster A.-K."/>
            <person name="Ovreas L."/>
            <person name="Rohde M."/>
            <person name="Galperin M.Y."/>
            <person name="Jogler C."/>
        </authorList>
    </citation>
    <scope>NUCLEOTIDE SEQUENCE [LARGE SCALE GENOMIC DNA]</scope>
    <source>
        <strain evidence="3 4">Pr1d</strain>
    </source>
</reference>
<dbReference type="RefSeq" id="WP_210417910.1">
    <property type="nucleotide sequence ID" value="NZ_CP042913.1"/>
</dbReference>
<dbReference type="EMBL" id="CP042913">
    <property type="protein sequence ID" value="QEG34219.1"/>
    <property type="molecule type" value="Genomic_DNA"/>
</dbReference>
<evidence type="ECO:0000259" key="2">
    <source>
        <dbReference type="PROSITE" id="PS50234"/>
    </source>
</evidence>
<dbReference type="KEGG" id="bgok:Pr1d_14920"/>
<feature type="domain" description="VWFA" evidence="2">
    <location>
        <begin position="24"/>
        <end position="203"/>
    </location>
</feature>
<dbReference type="InterPro" id="IPR002035">
    <property type="entry name" value="VWF_A"/>
</dbReference>
<dbReference type="Pfam" id="PF00092">
    <property type="entry name" value="VWA"/>
    <property type="match status" value="1"/>
</dbReference>
<keyword evidence="4" id="KW-1185">Reference proteome</keyword>
<evidence type="ECO:0000256" key="1">
    <source>
        <dbReference type="SAM" id="MobiDB-lite"/>
    </source>
</evidence>
<gene>
    <name evidence="3" type="ORF">Pr1d_14920</name>
</gene>
<dbReference type="PIRSF" id="PIRSF020634">
    <property type="entry name" value="TerY_vWA"/>
    <property type="match status" value="1"/>
</dbReference>
<proteinExistence type="predicted"/>
<dbReference type="InterPro" id="IPR036465">
    <property type="entry name" value="vWFA_dom_sf"/>
</dbReference>
<dbReference type="SMART" id="SM00327">
    <property type="entry name" value="VWA"/>
    <property type="match status" value="1"/>
</dbReference>
<evidence type="ECO:0000313" key="3">
    <source>
        <dbReference type="EMBL" id="QEG34219.1"/>
    </source>
</evidence>
<feature type="region of interest" description="Disordered" evidence="1">
    <location>
        <begin position="203"/>
        <end position="227"/>
    </location>
</feature>
<sequence length="227" mass="25257">MDQISAENAFDSVEFAENPEPRVPCVLILDTSTSMHGPRIAELNKGLETYRDELLADTLAAKRVEVAIVTFGGRVTRLVEFATALDFNPPKLNVIGGTPMGEAIQVALDMIEERKASYRENGIAYYRPWAFLITDGEPNDHWKPIIQRVHKGEQEKAFCFFAVGVEGANMKVLDEISVRKSLWLQGTKFRELFSWLSNSQQAVSRSSPGDEVPLEDPTSGPSGWAQI</sequence>
<dbReference type="AlphaFoldDB" id="A0A5B9Q932"/>
<dbReference type="SUPFAM" id="SSF53300">
    <property type="entry name" value="vWA-like"/>
    <property type="match status" value="1"/>
</dbReference>
<dbReference type="InterPro" id="IPR011392">
    <property type="entry name" value="Tellurite-R_TerY"/>
</dbReference>
<protein>
    <submittedName>
        <fullName evidence="3">von Willebrand factor type A domain protein</fullName>
    </submittedName>
</protein>
<dbReference type="Gene3D" id="3.40.50.410">
    <property type="entry name" value="von Willebrand factor, type A domain"/>
    <property type="match status" value="1"/>
</dbReference>
<evidence type="ECO:0000313" key="4">
    <source>
        <dbReference type="Proteomes" id="UP000323917"/>
    </source>
</evidence>
<organism evidence="3 4">
    <name type="scientific">Bythopirellula goksoeyrii</name>
    <dbReference type="NCBI Taxonomy" id="1400387"/>
    <lineage>
        <taxon>Bacteria</taxon>
        <taxon>Pseudomonadati</taxon>
        <taxon>Planctomycetota</taxon>
        <taxon>Planctomycetia</taxon>
        <taxon>Pirellulales</taxon>
        <taxon>Lacipirellulaceae</taxon>
        <taxon>Bythopirellula</taxon>
    </lineage>
</organism>
<name>A0A5B9Q932_9BACT</name>